<dbReference type="EMBL" id="JAVIZX010000001">
    <property type="protein sequence ID" value="MDR6213455.1"/>
    <property type="molecule type" value="Genomic_DNA"/>
</dbReference>
<evidence type="ECO:0000313" key="6">
    <source>
        <dbReference type="Proteomes" id="UP001267710"/>
    </source>
</evidence>
<feature type="compositionally biased region" description="Gly residues" evidence="4">
    <location>
        <begin position="112"/>
        <end position="144"/>
    </location>
</feature>
<dbReference type="SUPFAM" id="SSF50249">
    <property type="entry name" value="Nucleic acid-binding proteins"/>
    <property type="match status" value="1"/>
</dbReference>
<protein>
    <recommendedName>
        <fullName evidence="2 3">Single-stranded DNA-binding protein</fullName>
        <shortName evidence="2">SSB</shortName>
    </recommendedName>
</protein>
<name>A0ABU1I8P7_9BURK</name>
<dbReference type="PANTHER" id="PTHR10302">
    <property type="entry name" value="SINGLE-STRANDED DNA-BINDING PROTEIN"/>
    <property type="match status" value="1"/>
</dbReference>
<comment type="caution">
    <text evidence="5">The sequence shown here is derived from an EMBL/GenBank/DDBJ whole genome shotgun (WGS) entry which is preliminary data.</text>
</comment>
<keyword evidence="2" id="KW-0235">DNA replication</keyword>
<keyword evidence="2" id="KW-0233">DNA recombination</keyword>
<dbReference type="Pfam" id="PF00436">
    <property type="entry name" value="SSB"/>
    <property type="match status" value="1"/>
</dbReference>
<keyword evidence="6" id="KW-1185">Reference proteome</keyword>
<keyword evidence="1 2" id="KW-0238">DNA-binding</keyword>
<proteinExistence type="inferred from homology"/>
<dbReference type="InterPro" id="IPR000424">
    <property type="entry name" value="Primosome_PriB/ssb"/>
</dbReference>
<feature type="region of interest" description="Disordered" evidence="4">
    <location>
        <begin position="109"/>
        <end position="191"/>
    </location>
</feature>
<dbReference type="RefSeq" id="WP_309826963.1">
    <property type="nucleotide sequence ID" value="NZ_JAVIZX010000001.1"/>
</dbReference>
<dbReference type="NCBIfam" id="TIGR00621">
    <property type="entry name" value="ssb"/>
    <property type="match status" value="1"/>
</dbReference>
<feature type="compositionally biased region" description="Low complexity" evidence="4">
    <location>
        <begin position="145"/>
        <end position="159"/>
    </location>
</feature>
<reference evidence="5 6" key="1">
    <citation type="submission" date="2023-08" db="EMBL/GenBank/DDBJ databases">
        <title>Functional and genomic diversity of the sorghum phyllosphere microbiome.</title>
        <authorList>
            <person name="Shade A."/>
        </authorList>
    </citation>
    <scope>NUCLEOTIDE SEQUENCE [LARGE SCALE GENOMIC DNA]</scope>
    <source>
        <strain evidence="5 6">SORGH_AS_0335</strain>
    </source>
</reference>
<dbReference type="InterPro" id="IPR011344">
    <property type="entry name" value="ssDNA-bd"/>
</dbReference>
<evidence type="ECO:0000256" key="4">
    <source>
        <dbReference type="SAM" id="MobiDB-lite"/>
    </source>
</evidence>
<evidence type="ECO:0000256" key="2">
    <source>
        <dbReference type="HAMAP-Rule" id="MF_00984"/>
    </source>
</evidence>
<keyword evidence="2" id="KW-0227">DNA damage</keyword>
<sequence length="191" mass="20195">MASVNKVIIVGNLGRDPEMRTFPSGDQVANVTIATTDRWRDKNTGENKEATEWHRIVFNGRLAEIVGQYLRKGSQVYVEGSLRTRKWTDQSGQEKFTTEIRADTMQMLGSRQGMGGGQGGGGGYDDGGQGGGGYDDGGYGGGGNSAPPARRPAPQSAAPRPAPAARPAPAPAPQQPRAASGFDDMDDDIPF</sequence>
<comment type="subunit">
    <text evidence="2">Homotetramer.</text>
</comment>
<evidence type="ECO:0000313" key="5">
    <source>
        <dbReference type="EMBL" id="MDR6213455.1"/>
    </source>
</evidence>
<dbReference type="InterPro" id="IPR012340">
    <property type="entry name" value="NA-bd_OB-fold"/>
</dbReference>
<dbReference type="PROSITE" id="PS50935">
    <property type="entry name" value="SSB"/>
    <property type="match status" value="1"/>
</dbReference>
<keyword evidence="2" id="KW-0234">DNA repair</keyword>
<dbReference type="HAMAP" id="MF_00984">
    <property type="entry name" value="SSB"/>
    <property type="match status" value="1"/>
</dbReference>
<comment type="function">
    <text evidence="2">Plays an important role in DNA replication, recombination and repair. Binds to ssDNA and to an array of partner proteins to recruit them to their sites of action during DNA metabolism.</text>
</comment>
<accession>A0ABU1I8P7</accession>
<dbReference type="PANTHER" id="PTHR10302:SF27">
    <property type="entry name" value="SINGLE-STRANDED DNA-BINDING PROTEIN"/>
    <property type="match status" value="1"/>
</dbReference>
<dbReference type="GO" id="GO:0003677">
    <property type="term" value="F:DNA binding"/>
    <property type="evidence" value="ECO:0007669"/>
    <property type="project" value="UniProtKB-KW"/>
</dbReference>
<gene>
    <name evidence="5" type="ORF">QE399_001144</name>
</gene>
<dbReference type="Proteomes" id="UP001267710">
    <property type="component" value="Unassembled WGS sequence"/>
</dbReference>
<organism evidence="5 6">
    <name type="scientific">Paracidovorax wautersii</name>
    <dbReference type="NCBI Taxonomy" id="1177982"/>
    <lineage>
        <taxon>Bacteria</taxon>
        <taxon>Pseudomonadati</taxon>
        <taxon>Pseudomonadota</taxon>
        <taxon>Betaproteobacteria</taxon>
        <taxon>Burkholderiales</taxon>
        <taxon>Comamonadaceae</taxon>
        <taxon>Paracidovorax</taxon>
    </lineage>
</organism>
<evidence type="ECO:0000256" key="3">
    <source>
        <dbReference type="RuleBase" id="RU000524"/>
    </source>
</evidence>
<comment type="caution">
    <text evidence="2">Lacks conserved residue(s) required for the propagation of feature annotation.</text>
</comment>
<feature type="short sequence motif" description="Important for interaction with partner proteins" evidence="2">
    <location>
        <begin position="186"/>
        <end position="191"/>
    </location>
</feature>
<evidence type="ECO:0000256" key="1">
    <source>
        <dbReference type="ARBA" id="ARBA00023125"/>
    </source>
</evidence>
<feature type="compositionally biased region" description="Pro residues" evidence="4">
    <location>
        <begin position="160"/>
        <end position="174"/>
    </location>
</feature>
<dbReference type="Gene3D" id="2.40.50.140">
    <property type="entry name" value="Nucleic acid-binding proteins"/>
    <property type="match status" value="1"/>
</dbReference>
<dbReference type="CDD" id="cd04496">
    <property type="entry name" value="SSB_OBF"/>
    <property type="match status" value="1"/>
</dbReference>